<dbReference type="Proteomes" id="UP000550508">
    <property type="component" value="Unassembled WGS sequence"/>
</dbReference>
<dbReference type="EMBL" id="JABUMX010000006">
    <property type="protein sequence ID" value="NTS33459.1"/>
    <property type="molecule type" value="Genomic_DNA"/>
</dbReference>
<dbReference type="GO" id="GO:0016020">
    <property type="term" value="C:membrane"/>
    <property type="evidence" value="ECO:0007669"/>
    <property type="project" value="UniProtKB-SubCell"/>
</dbReference>
<proteinExistence type="predicted"/>
<comment type="caution">
    <text evidence="5">The sequence shown here is derived from an EMBL/GenBank/DDBJ whole genome shotgun (WGS) entry which is preliminary data.</text>
</comment>
<evidence type="ECO:0000256" key="2">
    <source>
        <dbReference type="ARBA" id="ARBA00022692"/>
    </source>
</evidence>
<comment type="subcellular location">
    <subcellularLocation>
        <location evidence="1">Membrane</location>
    </subcellularLocation>
</comment>
<evidence type="ECO:0000256" key="4">
    <source>
        <dbReference type="ARBA" id="ARBA00023136"/>
    </source>
</evidence>
<name>A0A849VXX9_9HYPH</name>
<dbReference type="InterPro" id="IPR007792">
    <property type="entry name" value="T4SS_VirB3/TrbD/AvhB"/>
</dbReference>
<keyword evidence="6" id="KW-1185">Reference proteome</keyword>
<dbReference type="RefSeq" id="WP_027232980.1">
    <property type="nucleotide sequence ID" value="NZ_JABUMX010000006.1"/>
</dbReference>
<accession>A0A849VXX9</accession>
<organism evidence="5 6">
    <name type="scientific">Phyllobacterium pellucidum</name>
    <dbReference type="NCBI Taxonomy" id="2740464"/>
    <lineage>
        <taxon>Bacteria</taxon>
        <taxon>Pseudomonadati</taxon>
        <taxon>Pseudomonadota</taxon>
        <taxon>Alphaproteobacteria</taxon>
        <taxon>Hyphomicrobiales</taxon>
        <taxon>Phyllobacteriaceae</taxon>
        <taxon>Phyllobacterium</taxon>
    </lineage>
</organism>
<dbReference type="AlphaFoldDB" id="A0A849VXX9"/>
<keyword evidence="3" id="KW-1133">Transmembrane helix</keyword>
<gene>
    <name evidence="5" type="ORF">HQ945_19570</name>
</gene>
<evidence type="ECO:0000313" key="5">
    <source>
        <dbReference type="EMBL" id="NTS33459.1"/>
    </source>
</evidence>
<reference evidence="5 6" key="1">
    <citation type="submission" date="2020-05" db="EMBL/GenBank/DDBJ databases">
        <authorList>
            <person name="Kim M.K."/>
        </authorList>
    </citation>
    <scope>NUCLEOTIDE SEQUENCE [LARGE SCALE GENOMIC DNA]</scope>
    <source>
        <strain evidence="5 6">BT25</strain>
    </source>
</reference>
<evidence type="ECO:0000313" key="6">
    <source>
        <dbReference type="Proteomes" id="UP000550508"/>
    </source>
</evidence>
<sequence length="99" mass="11073">MTEEAPDMIPLVKALTRAPTLFGVPYMYAMFNMVVTAVIFLATKSLFTLFLVLPIHSFGYFLTLRDEQIFNILRVKAAKTPPQSTTLWGVKSYAPGDPT</sequence>
<evidence type="ECO:0000256" key="1">
    <source>
        <dbReference type="ARBA" id="ARBA00004370"/>
    </source>
</evidence>
<keyword evidence="2" id="KW-0812">Transmembrane</keyword>
<protein>
    <submittedName>
        <fullName evidence="5">VirB3 family type IV secretion system protein</fullName>
    </submittedName>
</protein>
<keyword evidence="4" id="KW-0472">Membrane</keyword>
<evidence type="ECO:0000256" key="3">
    <source>
        <dbReference type="ARBA" id="ARBA00022989"/>
    </source>
</evidence>
<dbReference type="Pfam" id="PF05101">
    <property type="entry name" value="VirB3"/>
    <property type="match status" value="1"/>
</dbReference>